<dbReference type="EC" id="5.2.1.8" evidence="6"/>
<dbReference type="OrthoDB" id="9814548at2"/>
<evidence type="ECO:0000256" key="7">
    <source>
        <dbReference type="SAM" id="SignalP"/>
    </source>
</evidence>
<feature type="domain" description="PPIase FKBP-type" evidence="8">
    <location>
        <begin position="69"/>
        <end position="152"/>
    </location>
</feature>
<evidence type="ECO:0000256" key="1">
    <source>
        <dbReference type="ARBA" id="ARBA00000971"/>
    </source>
</evidence>
<evidence type="ECO:0000313" key="9">
    <source>
        <dbReference type="EMBL" id="OAZ04468.1"/>
    </source>
</evidence>
<evidence type="ECO:0000313" key="10">
    <source>
        <dbReference type="Proteomes" id="UP000093807"/>
    </source>
</evidence>
<sequence length="152" mass="16658">MKKLVSAFMLLTLFVSCSLDKNEVVDYTAQNEQEIKDYLTKNNLTAKRTNSGLYYIINEEGTGEHPTATSNVTVIYKGYFTNGTVFDQSKPEGFTVGLNQVIKGWTEGIPYFKKGGSGVLLVPAHLGYGSFNYGPIPGGSVLLFDIKLVSIN</sequence>
<keyword evidence="3 5" id="KW-0697">Rotamase</keyword>
<dbReference type="PANTHER" id="PTHR43811:SF19">
    <property type="entry name" value="39 KDA FK506-BINDING NUCLEAR PROTEIN"/>
    <property type="match status" value="1"/>
</dbReference>
<dbReference type="RefSeq" id="WP_064715261.1">
    <property type="nucleotide sequence ID" value="NZ_JMTM01000035.1"/>
</dbReference>
<dbReference type="Pfam" id="PF00254">
    <property type="entry name" value="FKBP_C"/>
    <property type="match status" value="1"/>
</dbReference>
<reference evidence="9 10" key="1">
    <citation type="submission" date="2016-06" db="EMBL/GenBank/DDBJ databases">
        <title>Draft genome sequence of Flavobacterium succinicans strain DD5b.</title>
        <authorList>
            <person name="Poehlein A."/>
            <person name="Daniel R."/>
            <person name="Simeonova D.D."/>
        </authorList>
    </citation>
    <scope>NUCLEOTIDE SEQUENCE [LARGE SCALE GENOMIC DNA]</scope>
    <source>
        <strain evidence="9 10">DD5b</strain>
    </source>
</reference>
<gene>
    <name evidence="9" type="primary">fkpA</name>
    <name evidence="9" type="ORF">FLB_14660</name>
</gene>
<dbReference type="GO" id="GO:0003755">
    <property type="term" value="F:peptidyl-prolyl cis-trans isomerase activity"/>
    <property type="evidence" value="ECO:0007669"/>
    <property type="project" value="UniProtKB-UniRule"/>
</dbReference>
<dbReference type="PATRIC" id="fig|29536.5.peg.1537"/>
<organism evidence="9 10">
    <name type="scientific">Flavobacterium succinicans</name>
    <dbReference type="NCBI Taxonomy" id="29536"/>
    <lineage>
        <taxon>Bacteria</taxon>
        <taxon>Pseudomonadati</taxon>
        <taxon>Bacteroidota</taxon>
        <taxon>Flavobacteriia</taxon>
        <taxon>Flavobacteriales</taxon>
        <taxon>Flavobacteriaceae</taxon>
        <taxon>Flavobacterium</taxon>
    </lineage>
</organism>
<comment type="catalytic activity">
    <reaction evidence="1 5 6">
        <text>[protein]-peptidylproline (omega=180) = [protein]-peptidylproline (omega=0)</text>
        <dbReference type="Rhea" id="RHEA:16237"/>
        <dbReference type="Rhea" id="RHEA-COMP:10747"/>
        <dbReference type="Rhea" id="RHEA-COMP:10748"/>
        <dbReference type="ChEBI" id="CHEBI:83833"/>
        <dbReference type="ChEBI" id="CHEBI:83834"/>
        <dbReference type="EC" id="5.2.1.8"/>
    </reaction>
</comment>
<name>A0A199XRT2_9FLAO</name>
<evidence type="ECO:0000259" key="8">
    <source>
        <dbReference type="PROSITE" id="PS50059"/>
    </source>
</evidence>
<evidence type="ECO:0000256" key="2">
    <source>
        <dbReference type="ARBA" id="ARBA00006577"/>
    </source>
</evidence>
<evidence type="ECO:0000256" key="6">
    <source>
        <dbReference type="RuleBase" id="RU003915"/>
    </source>
</evidence>
<evidence type="ECO:0000256" key="5">
    <source>
        <dbReference type="PROSITE-ProRule" id="PRU00277"/>
    </source>
</evidence>
<dbReference type="SUPFAM" id="SSF54534">
    <property type="entry name" value="FKBP-like"/>
    <property type="match status" value="1"/>
</dbReference>
<proteinExistence type="inferred from homology"/>
<evidence type="ECO:0000256" key="3">
    <source>
        <dbReference type="ARBA" id="ARBA00023110"/>
    </source>
</evidence>
<dbReference type="PANTHER" id="PTHR43811">
    <property type="entry name" value="FKBP-TYPE PEPTIDYL-PROLYL CIS-TRANS ISOMERASE FKPA"/>
    <property type="match status" value="1"/>
</dbReference>
<dbReference type="EMBL" id="JMTM01000035">
    <property type="protein sequence ID" value="OAZ04468.1"/>
    <property type="molecule type" value="Genomic_DNA"/>
</dbReference>
<feature type="signal peptide" evidence="7">
    <location>
        <begin position="1"/>
        <end position="21"/>
    </location>
</feature>
<evidence type="ECO:0000256" key="4">
    <source>
        <dbReference type="ARBA" id="ARBA00023235"/>
    </source>
</evidence>
<comment type="caution">
    <text evidence="9">The sequence shown here is derived from an EMBL/GenBank/DDBJ whole genome shotgun (WGS) entry which is preliminary data.</text>
</comment>
<dbReference type="InterPro" id="IPR046357">
    <property type="entry name" value="PPIase_dom_sf"/>
</dbReference>
<keyword evidence="7" id="KW-0732">Signal</keyword>
<feature type="chain" id="PRO_5008286860" description="Peptidyl-prolyl cis-trans isomerase" evidence="7">
    <location>
        <begin position="22"/>
        <end position="152"/>
    </location>
</feature>
<dbReference type="PROSITE" id="PS50059">
    <property type="entry name" value="FKBP_PPIASE"/>
    <property type="match status" value="1"/>
</dbReference>
<comment type="similarity">
    <text evidence="2 6">Belongs to the FKBP-type PPIase family.</text>
</comment>
<dbReference type="PROSITE" id="PS51257">
    <property type="entry name" value="PROKAR_LIPOPROTEIN"/>
    <property type="match status" value="1"/>
</dbReference>
<protein>
    <recommendedName>
        <fullName evidence="6">Peptidyl-prolyl cis-trans isomerase</fullName>
        <ecNumber evidence="6">5.2.1.8</ecNumber>
    </recommendedName>
</protein>
<keyword evidence="10" id="KW-1185">Reference proteome</keyword>
<dbReference type="InterPro" id="IPR001179">
    <property type="entry name" value="PPIase_FKBP_dom"/>
</dbReference>
<accession>A0A199XRT2</accession>
<dbReference type="Gene3D" id="3.10.50.40">
    <property type="match status" value="1"/>
</dbReference>
<dbReference type="AlphaFoldDB" id="A0A199XRT2"/>
<dbReference type="Proteomes" id="UP000093807">
    <property type="component" value="Unassembled WGS sequence"/>
</dbReference>
<keyword evidence="4 5" id="KW-0413">Isomerase</keyword>